<sequence>MPSLSSLERACPPSRRRSCLACTKAKRRCDNTLPACVRCRRRGVECLYPVRQTDPSPAQQGQTATKSSTTSDGAYTFLPLQPCDLVLDTADPPSCGSTASPFNSLSQVYVDTATVCDFVSHAHDVSIHDADEADHTDNIAGGQGQLSLIPAPPLPLSAPLAAADWNYVSRIIASHLGHAMDIIRDAPRLFVLENRLPWSHPRLYRDGMPRAMEDALSSCALYQAKNSVNTSVVLRTIDRRLHDLLAAPEPTSPLECIAKTQALLLYNIIGIFDTDINARATVENTQPLLRHAARRLLSFITFDALQDAPDEAALALSAHAFWDSWVLMESARRTFLIALYFMHLYCVVVGSPLRTCDERKYLNRYWTISASLWHATSPLDFARAWRANRFFLARIGNFDQLLAEARAEDIDDFSRIFLSSLMGIDDFSRWMASRDPVEV</sequence>
<accession>A0A0F2M7U3</accession>
<keyword evidence="4" id="KW-0804">Transcription</keyword>
<evidence type="ECO:0000256" key="3">
    <source>
        <dbReference type="ARBA" id="ARBA00023015"/>
    </source>
</evidence>
<protein>
    <recommendedName>
        <fullName evidence="7">Zn(2)-C6 fungal-type domain-containing protein</fullName>
    </recommendedName>
</protein>
<evidence type="ECO:0000256" key="1">
    <source>
        <dbReference type="ARBA" id="ARBA00022723"/>
    </source>
</evidence>
<evidence type="ECO:0000256" key="5">
    <source>
        <dbReference type="ARBA" id="ARBA00023242"/>
    </source>
</evidence>
<evidence type="ECO:0000256" key="4">
    <source>
        <dbReference type="ARBA" id="ARBA00023163"/>
    </source>
</evidence>
<dbReference type="Proteomes" id="UP000033710">
    <property type="component" value="Unassembled WGS sequence"/>
</dbReference>
<feature type="compositionally biased region" description="Polar residues" evidence="6">
    <location>
        <begin position="53"/>
        <end position="70"/>
    </location>
</feature>
<keyword evidence="1" id="KW-0479">Metal-binding</keyword>
<dbReference type="OrthoDB" id="4216928at2759"/>
<dbReference type="RefSeq" id="XP_016587820.1">
    <property type="nucleotide sequence ID" value="XM_016735868.1"/>
</dbReference>
<dbReference type="GO" id="GO:0008270">
    <property type="term" value="F:zinc ion binding"/>
    <property type="evidence" value="ECO:0007669"/>
    <property type="project" value="InterPro"/>
</dbReference>
<dbReference type="PROSITE" id="PS00463">
    <property type="entry name" value="ZN2_CY6_FUNGAL_1"/>
    <property type="match status" value="1"/>
</dbReference>
<dbReference type="InterPro" id="IPR036864">
    <property type="entry name" value="Zn2-C6_fun-type_DNA-bd_sf"/>
</dbReference>
<evidence type="ECO:0000256" key="6">
    <source>
        <dbReference type="SAM" id="MobiDB-lite"/>
    </source>
</evidence>
<dbReference type="GO" id="GO:0000981">
    <property type="term" value="F:DNA-binding transcription factor activity, RNA polymerase II-specific"/>
    <property type="evidence" value="ECO:0007669"/>
    <property type="project" value="InterPro"/>
</dbReference>
<evidence type="ECO:0000313" key="8">
    <source>
        <dbReference type="EMBL" id="KJR85144.1"/>
    </source>
</evidence>
<keyword evidence="3" id="KW-0805">Transcription regulation</keyword>
<comment type="caution">
    <text evidence="8">The sequence shown here is derived from an EMBL/GenBank/DDBJ whole genome shotgun (WGS) entry which is preliminary data.</text>
</comment>
<dbReference type="EMBL" id="AXCR01000007">
    <property type="protein sequence ID" value="KJR85144.1"/>
    <property type="molecule type" value="Genomic_DNA"/>
</dbReference>
<dbReference type="SUPFAM" id="SSF57701">
    <property type="entry name" value="Zn2/Cys6 DNA-binding domain"/>
    <property type="match status" value="1"/>
</dbReference>
<dbReference type="PROSITE" id="PS50048">
    <property type="entry name" value="ZN2_CY6_FUNGAL_2"/>
    <property type="match status" value="1"/>
</dbReference>
<reference evidence="8 9" key="1">
    <citation type="journal article" date="2014" name="BMC Genomics">
        <title>Comparative genomics of the major fungal agents of human and animal Sporotrichosis: Sporothrix schenckii and Sporothrix brasiliensis.</title>
        <authorList>
            <person name="Teixeira M.M."/>
            <person name="de Almeida L.G."/>
            <person name="Kubitschek-Barreira P."/>
            <person name="Alves F.L."/>
            <person name="Kioshima E.S."/>
            <person name="Abadio A.K."/>
            <person name="Fernandes L."/>
            <person name="Derengowski L.S."/>
            <person name="Ferreira K.S."/>
            <person name="Souza R.C."/>
            <person name="Ruiz J.C."/>
            <person name="de Andrade N.C."/>
            <person name="Paes H.C."/>
            <person name="Nicola A.M."/>
            <person name="Albuquerque P."/>
            <person name="Gerber A.L."/>
            <person name="Martins V.P."/>
            <person name="Peconick L.D."/>
            <person name="Neto A.V."/>
            <person name="Chaucanez C.B."/>
            <person name="Silva P.A."/>
            <person name="Cunha O.L."/>
            <person name="de Oliveira F.F."/>
            <person name="dos Santos T.C."/>
            <person name="Barros A.L."/>
            <person name="Soares M.A."/>
            <person name="de Oliveira L.M."/>
            <person name="Marini M.M."/>
            <person name="Villalobos-Duno H."/>
            <person name="Cunha M.M."/>
            <person name="de Hoog S."/>
            <person name="da Silveira J.F."/>
            <person name="Henrissat B."/>
            <person name="Nino-Vega G.A."/>
            <person name="Cisalpino P.S."/>
            <person name="Mora-Montes H.M."/>
            <person name="Almeida S.R."/>
            <person name="Stajich J.E."/>
            <person name="Lopes-Bezerra L.M."/>
            <person name="Vasconcelos A.T."/>
            <person name="Felipe M.S."/>
        </authorList>
    </citation>
    <scope>NUCLEOTIDE SEQUENCE [LARGE SCALE GENOMIC DNA]</scope>
    <source>
        <strain evidence="8 9">1099-18</strain>
    </source>
</reference>
<keyword evidence="5" id="KW-0539">Nucleus</keyword>
<organism evidence="8 9">
    <name type="scientific">Sporothrix schenckii 1099-18</name>
    <dbReference type="NCBI Taxonomy" id="1397361"/>
    <lineage>
        <taxon>Eukaryota</taxon>
        <taxon>Fungi</taxon>
        <taxon>Dikarya</taxon>
        <taxon>Ascomycota</taxon>
        <taxon>Pezizomycotina</taxon>
        <taxon>Sordariomycetes</taxon>
        <taxon>Sordariomycetidae</taxon>
        <taxon>Ophiostomatales</taxon>
        <taxon>Ophiostomataceae</taxon>
        <taxon>Sporothrix</taxon>
    </lineage>
</organism>
<dbReference type="Pfam" id="PF00172">
    <property type="entry name" value="Zn_clus"/>
    <property type="match status" value="1"/>
</dbReference>
<reference evidence="8 9" key="2">
    <citation type="journal article" date="2015" name="Eukaryot. Cell">
        <title>Asexual propagation of a virulent clone complex in a human and feline outbreak of sporotrichosis.</title>
        <authorList>
            <person name="Teixeira Mde M."/>
            <person name="Rodrigues A.M."/>
            <person name="Tsui C.K."/>
            <person name="de Almeida L.G."/>
            <person name="Van Diepeningen A.D."/>
            <person name="van den Ende B.G."/>
            <person name="Fernandes G.F."/>
            <person name="Kano R."/>
            <person name="Hamelin R.C."/>
            <person name="Lopes-Bezerra L.M."/>
            <person name="Vasconcelos A.T."/>
            <person name="de Hoog S."/>
            <person name="de Camargo Z.P."/>
            <person name="Felipe M.S."/>
        </authorList>
    </citation>
    <scope>NUCLEOTIDE SEQUENCE [LARGE SCALE GENOMIC DNA]</scope>
    <source>
        <strain evidence="8 9">1099-18</strain>
    </source>
</reference>
<dbReference type="GeneID" id="27671145"/>
<dbReference type="KEGG" id="ssck:SPSK_09293"/>
<dbReference type="SMART" id="SM00066">
    <property type="entry name" value="GAL4"/>
    <property type="match status" value="1"/>
</dbReference>
<dbReference type="VEuPathDB" id="FungiDB:SPSK_09293"/>
<feature type="domain" description="Zn(2)-C6 fungal-type" evidence="7">
    <location>
        <begin position="18"/>
        <end position="48"/>
    </location>
</feature>
<evidence type="ECO:0000259" key="7">
    <source>
        <dbReference type="PROSITE" id="PS50048"/>
    </source>
</evidence>
<feature type="region of interest" description="Disordered" evidence="6">
    <location>
        <begin position="51"/>
        <end position="70"/>
    </location>
</feature>
<dbReference type="AlphaFoldDB" id="A0A0F2M7U3"/>
<evidence type="ECO:0000256" key="2">
    <source>
        <dbReference type="ARBA" id="ARBA00022833"/>
    </source>
</evidence>
<gene>
    <name evidence="8" type="ORF">SPSK_09293</name>
</gene>
<dbReference type="PANTHER" id="PTHR47660">
    <property type="entry name" value="TRANSCRIPTION FACTOR WITH C2H2 AND ZN(2)-CYS(6) DNA BINDING DOMAIN (EUROFUNG)-RELATED-RELATED"/>
    <property type="match status" value="1"/>
</dbReference>
<name>A0A0F2M7U3_SPOSC</name>
<dbReference type="Gene3D" id="4.10.240.10">
    <property type="entry name" value="Zn(2)-C6 fungal-type DNA-binding domain"/>
    <property type="match status" value="1"/>
</dbReference>
<dbReference type="InterPro" id="IPR001138">
    <property type="entry name" value="Zn2Cys6_DnaBD"/>
</dbReference>
<evidence type="ECO:0000313" key="9">
    <source>
        <dbReference type="Proteomes" id="UP000033710"/>
    </source>
</evidence>
<proteinExistence type="predicted"/>
<dbReference type="CDD" id="cd00067">
    <property type="entry name" value="GAL4"/>
    <property type="match status" value="1"/>
</dbReference>
<keyword evidence="2" id="KW-0862">Zinc</keyword>
<dbReference type="PANTHER" id="PTHR47660:SF3">
    <property type="entry name" value="FINGER DOMAIN PROTEIN, PUTATIVE (AFU_ORTHOLOGUE AFUA_4G03310)-RELATED"/>
    <property type="match status" value="1"/>
</dbReference>